<reference evidence="1 2" key="1">
    <citation type="submission" date="2023-07" db="EMBL/GenBank/DDBJ databases">
        <title>Genomic Encyclopedia of Type Strains, Phase IV (KMG-IV): sequencing the most valuable type-strain genomes for metagenomic binning, comparative biology and taxonomic classification.</title>
        <authorList>
            <person name="Goeker M."/>
        </authorList>
    </citation>
    <scope>NUCLEOTIDE SEQUENCE [LARGE SCALE GENOMIC DNA]</scope>
    <source>
        <strain evidence="1 2">DSM 22170</strain>
    </source>
</reference>
<evidence type="ECO:0000313" key="2">
    <source>
        <dbReference type="Proteomes" id="UP001185028"/>
    </source>
</evidence>
<dbReference type="EMBL" id="JAVDQH010000002">
    <property type="protein sequence ID" value="MDR6242784.1"/>
    <property type="molecule type" value="Genomic_DNA"/>
</dbReference>
<gene>
    <name evidence="1" type="ORF">JOC58_000668</name>
</gene>
<dbReference type="Proteomes" id="UP001185028">
    <property type="component" value="Unassembled WGS sequence"/>
</dbReference>
<proteinExistence type="predicted"/>
<name>A0ABU1IU46_9BACL</name>
<evidence type="ECO:0000313" key="1">
    <source>
        <dbReference type="EMBL" id="MDR6242784.1"/>
    </source>
</evidence>
<keyword evidence="2" id="KW-1185">Reference proteome</keyword>
<dbReference type="RefSeq" id="WP_188774275.1">
    <property type="nucleotide sequence ID" value="NZ_BMMB01000002.1"/>
</dbReference>
<comment type="caution">
    <text evidence="1">The sequence shown here is derived from an EMBL/GenBank/DDBJ whole genome shotgun (WGS) entry which is preliminary data.</text>
</comment>
<sequence length="278" mass="33203">MGLDLQQNFKAMIQFAPYRHTLPLYLKLDALAQLIHVSYALKDWEVLNKYGKELVNTANLAYKEKSKQSHISTKKHERPLIVYFGKGYTAQFIKWEHNGNYEEAKKLIPYYEDLSWVTKVDPLDTESRISVEKHAIYAKCNRYNLELLQGNYSALKPYVDYLEFFPEEHPASLTIIIKASNMHKWDIDEILEKYHHIIYPSNILDYLQRITSYSMIVEINRYINIYYELALYYFERKKNKDDLEHILSVLKSNIEKYNRLYSFDSTQLFEKISKFYLA</sequence>
<accession>A0ABU1IU46</accession>
<organism evidence="1 2">
    <name type="scientific">Paenibacillus hunanensis</name>
    <dbReference type="NCBI Taxonomy" id="539262"/>
    <lineage>
        <taxon>Bacteria</taxon>
        <taxon>Bacillati</taxon>
        <taxon>Bacillota</taxon>
        <taxon>Bacilli</taxon>
        <taxon>Bacillales</taxon>
        <taxon>Paenibacillaceae</taxon>
        <taxon>Paenibacillus</taxon>
    </lineage>
</organism>
<protein>
    <submittedName>
        <fullName evidence="1">Tetratricopeptide (TPR) repeat protein</fullName>
    </submittedName>
</protein>